<evidence type="ECO:0000256" key="2">
    <source>
        <dbReference type="ARBA" id="ARBA00022729"/>
    </source>
</evidence>
<dbReference type="InterPro" id="IPR027385">
    <property type="entry name" value="Beta-barrel_OMP"/>
</dbReference>
<evidence type="ECO:0000256" key="3">
    <source>
        <dbReference type="SAM" id="SignalP"/>
    </source>
</evidence>
<dbReference type="Pfam" id="PF13505">
    <property type="entry name" value="OMP_b-brl"/>
    <property type="match status" value="1"/>
</dbReference>
<dbReference type="Proteomes" id="UP000284006">
    <property type="component" value="Unassembled WGS sequence"/>
</dbReference>
<proteinExistence type="predicted"/>
<feature type="domain" description="Outer membrane protein beta-barrel" evidence="4">
    <location>
        <begin position="5"/>
        <end position="186"/>
    </location>
</feature>
<comment type="subcellular location">
    <subcellularLocation>
        <location evidence="1">Cell outer membrane</location>
    </subcellularLocation>
</comment>
<comment type="caution">
    <text evidence="5">The sequence shown here is derived from an EMBL/GenBank/DDBJ whole genome shotgun (WGS) entry which is preliminary data.</text>
</comment>
<dbReference type="OrthoDB" id="9130661at2"/>
<dbReference type="EMBL" id="QYUP01000111">
    <property type="protein sequence ID" value="RJG15868.1"/>
    <property type="molecule type" value="Genomic_DNA"/>
</dbReference>
<dbReference type="Gene3D" id="2.40.160.20">
    <property type="match status" value="1"/>
</dbReference>
<dbReference type="RefSeq" id="WP_119810928.1">
    <property type="nucleotide sequence ID" value="NZ_QYUP01000111.1"/>
</dbReference>
<feature type="signal peptide" evidence="3">
    <location>
        <begin position="1"/>
        <end position="20"/>
    </location>
</feature>
<evidence type="ECO:0000256" key="1">
    <source>
        <dbReference type="ARBA" id="ARBA00004442"/>
    </source>
</evidence>
<evidence type="ECO:0000259" key="4">
    <source>
        <dbReference type="Pfam" id="PF13505"/>
    </source>
</evidence>
<gene>
    <name evidence="5" type="ORF">D3872_11685</name>
</gene>
<sequence>MKKLIFALIAGVTAMGAAQAAGPYVGVGVASADHTFKRAGASNVDTEGYKASGKFFGGYEMDQNFGVEAGYTDFRNSTTNFVSNGINSRAETEGDAIYVAAKANAPINEQFSVFGKLGAARTKSELRISNIGLSSKDHDTGVYAGLGAQYNLSQNVALTAEYERYGKKQDIGAKPDVITVAARYSF</sequence>
<dbReference type="InterPro" id="IPR011250">
    <property type="entry name" value="OMP/PagP_B-barrel"/>
</dbReference>
<protein>
    <submittedName>
        <fullName evidence="5">Porin family protein</fullName>
    </submittedName>
</protein>
<feature type="chain" id="PRO_5019306989" evidence="3">
    <location>
        <begin position="21"/>
        <end position="186"/>
    </location>
</feature>
<dbReference type="SUPFAM" id="SSF56925">
    <property type="entry name" value="OMPA-like"/>
    <property type="match status" value="1"/>
</dbReference>
<organism evidence="5 6">
    <name type="scientific">Massilia cavernae</name>
    <dbReference type="NCBI Taxonomy" id="2320864"/>
    <lineage>
        <taxon>Bacteria</taxon>
        <taxon>Pseudomonadati</taxon>
        <taxon>Pseudomonadota</taxon>
        <taxon>Betaproteobacteria</taxon>
        <taxon>Burkholderiales</taxon>
        <taxon>Oxalobacteraceae</taxon>
        <taxon>Telluria group</taxon>
        <taxon>Massilia</taxon>
    </lineage>
</organism>
<keyword evidence="2 3" id="KW-0732">Signal</keyword>
<reference evidence="5 6" key="1">
    <citation type="submission" date="2018-09" db="EMBL/GenBank/DDBJ databases">
        <authorList>
            <person name="Zhu H."/>
        </authorList>
    </citation>
    <scope>NUCLEOTIDE SEQUENCE [LARGE SCALE GENOMIC DNA]</scope>
    <source>
        <strain evidence="5 6">K1S02-61</strain>
    </source>
</reference>
<dbReference type="GO" id="GO:0009279">
    <property type="term" value="C:cell outer membrane"/>
    <property type="evidence" value="ECO:0007669"/>
    <property type="project" value="UniProtKB-SubCell"/>
</dbReference>
<keyword evidence="6" id="KW-1185">Reference proteome</keyword>
<evidence type="ECO:0000313" key="5">
    <source>
        <dbReference type="EMBL" id="RJG15868.1"/>
    </source>
</evidence>
<dbReference type="AlphaFoldDB" id="A0A418XT87"/>
<name>A0A418XT87_9BURK</name>
<accession>A0A418XT87</accession>
<evidence type="ECO:0000313" key="6">
    <source>
        <dbReference type="Proteomes" id="UP000284006"/>
    </source>
</evidence>